<reference evidence="1 2" key="1">
    <citation type="submission" date="2020-04" db="EMBL/GenBank/DDBJ databases">
        <authorList>
            <person name="Hitch T.C.A."/>
            <person name="Wylensek D."/>
            <person name="Clavel T."/>
        </authorList>
    </citation>
    <scope>NUCLEOTIDE SEQUENCE [LARGE SCALE GENOMIC DNA]</scope>
    <source>
        <strain evidence="1 2">BSM-383-APC-5F</strain>
    </source>
</reference>
<dbReference type="AlphaFoldDB" id="A0A848CP86"/>
<evidence type="ECO:0000313" key="2">
    <source>
        <dbReference type="Proteomes" id="UP000580130"/>
    </source>
</evidence>
<comment type="caution">
    <text evidence="1">The sequence shown here is derived from an EMBL/GenBank/DDBJ whole genome shotgun (WGS) entry which is preliminary data.</text>
</comment>
<dbReference type="RefSeq" id="WP_168933586.1">
    <property type="nucleotide sequence ID" value="NZ_JABAFX010000014.1"/>
</dbReference>
<evidence type="ECO:0000313" key="1">
    <source>
        <dbReference type="EMBL" id="NME57213.1"/>
    </source>
</evidence>
<dbReference type="Pfam" id="PF07799">
    <property type="entry name" value="DUF1643"/>
    <property type="match status" value="1"/>
</dbReference>
<dbReference type="InterPro" id="IPR012441">
    <property type="entry name" value="DUF1643"/>
</dbReference>
<organism evidence="1 2">
    <name type="scientific">Dorea formicigenerans</name>
    <dbReference type="NCBI Taxonomy" id="39486"/>
    <lineage>
        <taxon>Bacteria</taxon>
        <taxon>Bacillati</taxon>
        <taxon>Bacillota</taxon>
        <taxon>Clostridia</taxon>
        <taxon>Lachnospirales</taxon>
        <taxon>Lachnospiraceae</taxon>
        <taxon>Dorea</taxon>
    </lineage>
</organism>
<proteinExistence type="predicted"/>
<dbReference type="Proteomes" id="UP000580130">
    <property type="component" value="Unassembled WGS sequence"/>
</dbReference>
<sequence length="184" mass="21268">MDNVVKQTELLEKTGVYDEDLKRRFALTLKYNGMKGKKVLVIGMNPASNSVQVFDNTTNYLLNNLGIMGYSEIVVWNLFADICTKLKPIQTGDNTENMEYLQELLNEKFNAVLIGWGNTFIGNRRVEEAKRQVCEYLKPHAKKVYELVDTDGEYIGLRTIHPLFAGQRFSGKWEFRNFVFPKEK</sequence>
<name>A0A848CP86_9FIRM</name>
<accession>A0A848CP86</accession>
<dbReference type="EMBL" id="JABAFX010000014">
    <property type="protein sequence ID" value="NME57213.1"/>
    <property type="molecule type" value="Genomic_DNA"/>
</dbReference>
<protein>
    <submittedName>
        <fullName evidence="1">DUF1643 domain-containing protein</fullName>
    </submittedName>
</protein>
<gene>
    <name evidence="1" type="ORF">HF855_07165</name>
</gene>